<organism evidence="1 2">
    <name type="scientific">Faecalicatena contorta</name>
    <dbReference type="NCBI Taxonomy" id="39482"/>
    <lineage>
        <taxon>Bacteria</taxon>
        <taxon>Bacillati</taxon>
        <taxon>Bacillota</taxon>
        <taxon>Clostridia</taxon>
        <taxon>Lachnospirales</taxon>
        <taxon>Lachnospiraceae</taxon>
        <taxon>Faecalicatena</taxon>
    </lineage>
</organism>
<name>A0A174LSG7_9FIRM</name>
<protein>
    <submittedName>
        <fullName evidence="1">Uncharacterized protein</fullName>
    </submittedName>
</protein>
<reference evidence="1 2" key="1">
    <citation type="submission" date="2015-09" db="EMBL/GenBank/DDBJ databases">
        <authorList>
            <consortium name="Pathogen Informatics"/>
        </authorList>
    </citation>
    <scope>NUCLEOTIDE SEQUENCE [LARGE SCALE GENOMIC DNA]</scope>
    <source>
        <strain evidence="1 2">2789STDY5834876</strain>
    </source>
</reference>
<dbReference type="RefSeq" id="WP_157355714.1">
    <property type="nucleotide sequence ID" value="NZ_CYZU01000071.1"/>
</dbReference>
<dbReference type="EMBL" id="CYZU01000071">
    <property type="protein sequence ID" value="CUP24958.1"/>
    <property type="molecule type" value="Genomic_DNA"/>
</dbReference>
<sequence>MKKVKVIKRYNDVELKAIQDPGTILEVSDNRADHLVREEMAEYVTESGKREEGKKG</sequence>
<proteinExistence type="predicted"/>
<dbReference type="STRING" id="39482.ERS852491_04653"/>
<evidence type="ECO:0000313" key="1">
    <source>
        <dbReference type="EMBL" id="CUP24958.1"/>
    </source>
</evidence>
<dbReference type="AlphaFoldDB" id="A0A174LSG7"/>
<dbReference type="Proteomes" id="UP000095544">
    <property type="component" value="Unassembled WGS sequence"/>
</dbReference>
<evidence type="ECO:0000313" key="2">
    <source>
        <dbReference type="Proteomes" id="UP000095544"/>
    </source>
</evidence>
<accession>A0A174LSG7</accession>
<gene>
    <name evidence="1" type="ORF">ERS852491_04653</name>
</gene>